<feature type="domain" description="Glycosyltransferase subfamily 4-like N-terminal" evidence="2">
    <location>
        <begin position="41"/>
        <end position="211"/>
    </location>
</feature>
<evidence type="ECO:0000313" key="4">
    <source>
        <dbReference type="Proteomes" id="UP000005223"/>
    </source>
</evidence>
<gene>
    <name evidence="3" type="ordered locus">MTH_332</name>
</gene>
<evidence type="ECO:0000259" key="2">
    <source>
        <dbReference type="Pfam" id="PF13439"/>
    </source>
</evidence>
<proteinExistence type="predicted"/>
<dbReference type="AlphaFoldDB" id="O26432"/>
<keyword evidence="4" id="KW-1185">Reference proteome</keyword>
<dbReference type="InterPro" id="IPR001296">
    <property type="entry name" value="Glyco_trans_1"/>
</dbReference>
<dbReference type="STRING" id="187420.MTH_332"/>
<dbReference type="EMBL" id="AE000666">
    <property type="protein sequence ID" value="AAB84838.1"/>
    <property type="molecule type" value="Genomic_DNA"/>
</dbReference>
<dbReference type="Pfam" id="PF13439">
    <property type="entry name" value="Glyco_transf_4"/>
    <property type="match status" value="1"/>
</dbReference>
<dbReference type="InParanoid" id="O26432"/>
<reference evidence="3 4" key="1">
    <citation type="journal article" date="1997" name="J. Bacteriol.">
        <title>Complete genome sequence of Methanobacterium thermoautotrophicum deltaH: functional analysis and comparative genomics.</title>
        <authorList>
            <person name="Smith D.R."/>
            <person name="Doucette-Stamm L.A."/>
            <person name="Deloughery C."/>
            <person name="Lee H.-M."/>
            <person name="Dubois J."/>
            <person name="Aldredge T."/>
            <person name="Bashirzadeh R."/>
            <person name="Blakely D."/>
            <person name="Cook R."/>
            <person name="Gilbert K."/>
            <person name="Harrison D."/>
            <person name="Hoang L."/>
            <person name="Keagle P."/>
            <person name="Lumm W."/>
            <person name="Pothier B."/>
            <person name="Qiu D."/>
            <person name="Spadafora R."/>
            <person name="Vicare R."/>
            <person name="Wang Y."/>
            <person name="Wierzbowski J."/>
            <person name="Gibson R."/>
            <person name="Jiwani N."/>
            <person name="Caruso A."/>
            <person name="Bush D."/>
            <person name="Safer H."/>
            <person name="Patwell D."/>
            <person name="Prabhakar S."/>
            <person name="McDougall S."/>
            <person name="Shimer G."/>
            <person name="Goyal A."/>
            <person name="Pietrovski S."/>
            <person name="Church G.M."/>
            <person name="Daniels C.J."/>
            <person name="Mao J.-i."/>
            <person name="Rice P."/>
            <person name="Nolling J."/>
            <person name="Reeve J.N."/>
        </authorList>
    </citation>
    <scope>NUCLEOTIDE SEQUENCE [LARGE SCALE GENOMIC DNA]</scope>
    <source>
        <strain evidence="4">ATCC 29096 / DSM 1053 / JCM 10044 / NBRC 100330 / Delta H</strain>
    </source>
</reference>
<dbReference type="InterPro" id="IPR028098">
    <property type="entry name" value="Glyco_trans_4-like_N"/>
</dbReference>
<feature type="domain" description="Glycosyl transferase family 1" evidence="1">
    <location>
        <begin position="214"/>
        <end position="380"/>
    </location>
</feature>
<protein>
    <submittedName>
        <fullName evidence="3">LPS biosynthesis RfbU related protein</fullName>
    </submittedName>
</protein>
<name>O26432_METTH</name>
<accession>O26432</accession>
<dbReference type="PIR" id="F69142">
    <property type="entry name" value="F69142"/>
</dbReference>
<dbReference type="HOGENOM" id="CLU_009583_2_2_2"/>
<dbReference type="KEGG" id="mth:MTH_332"/>
<dbReference type="CAZy" id="GT4">
    <property type="family name" value="Glycosyltransferase Family 4"/>
</dbReference>
<dbReference type="Proteomes" id="UP000005223">
    <property type="component" value="Chromosome"/>
</dbReference>
<evidence type="ECO:0000259" key="1">
    <source>
        <dbReference type="Pfam" id="PF00534"/>
    </source>
</evidence>
<sequence>MWRGGQNPSFRWLETRRVHVEEEDLMRIAFVYDGAYPWIKGGVEKRVYEIGRRLAERGHDVHWYCVGWWLPDNGERTIEIDGIKYHAVCEPLEIYVNGRRSIKAAIKFSISLTRPLLREKFDIIDCQQFPYFSCFSAKLASLVNKSSLIITVLEYWGDYWYEYLGKVGIFGKIVERLTFNLTSDYITISSHVRNYLSFCKDSIHIVPDGVPFNKIRKIKPSSEKANLIFVGRLIKHKNVDVLLKALHLLRDDGFKLTCIIIGDGPEKENLMKITRDLGLEAQVKFMGRVPSDDEVYKYMKSCNIFVFPSSREGAGLVTLEANAAGLPVITTNHKLNASRELINGKNGVLFNLDPHDLKEKIILIMNEHEKLRKDCIKFAESYSWDKIADLTENVYLEVLK</sequence>
<dbReference type="PANTHER" id="PTHR12526">
    <property type="entry name" value="GLYCOSYLTRANSFERASE"/>
    <property type="match status" value="1"/>
</dbReference>
<organism evidence="3 4">
    <name type="scientific">Methanothermobacter thermautotrophicus (strain ATCC 29096 / DSM 1053 / JCM 10044 / NBRC 100330 / Delta H)</name>
    <name type="common">Methanobacterium thermoautotrophicum</name>
    <dbReference type="NCBI Taxonomy" id="187420"/>
    <lineage>
        <taxon>Archaea</taxon>
        <taxon>Methanobacteriati</taxon>
        <taxon>Methanobacteriota</taxon>
        <taxon>Methanomada group</taxon>
        <taxon>Methanobacteria</taxon>
        <taxon>Methanobacteriales</taxon>
        <taxon>Methanobacteriaceae</taxon>
        <taxon>Methanothermobacter</taxon>
    </lineage>
</organism>
<dbReference type="GO" id="GO:0016757">
    <property type="term" value="F:glycosyltransferase activity"/>
    <property type="evidence" value="ECO:0007669"/>
    <property type="project" value="InterPro"/>
</dbReference>
<dbReference type="EnsemblBacteria" id="AAB84838">
    <property type="protein sequence ID" value="AAB84838"/>
    <property type="gene ID" value="MTH_332"/>
</dbReference>
<evidence type="ECO:0000313" key="3">
    <source>
        <dbReference type="EMBL" id="AAB84838.1"/>
    </source>
</evidence>
<dbReference type="PATRIC" id="fig|187420.15.peg.300"/>
<dbReference type="Pfam" id="PF00534">
    <property type="entry name" value="Glycos_transf_1"/>
    <property type="match status" value="1"/>
</dbReference>
<dbReference type="CDD" id="cd03801">
    <property type="entry name" value="GT4_PimA-like"/>
    <property type="match status" value="1"/>
</dbReference>
<dbReference type="SUPFAM" id="SSF53756">
    <property type="entry name" value="UDP-Glycosyltransferase/glycogen phosphorylase"/>
    <property type="match status" value="1"/>
</dbReference>
<dbReference type="Gene3D" id="3.40.50.2000">
    <property type="entry name" value="Glycogen Phosphorylase B"/>
    <property type="match status" value="2"/>
</dbReference>
<dbReference type="PANTHER" id="PTHR12526:SF630">
    <property type="entry name" value="GLYCOSYLTRANSFERASE"/>
    <property type="match status" value="1"/>
</dbReference>
<dbReference type="PaxDb" id="187420-MTH_332"/>